<dbReference type="OrthoDB" id="9810135at2"/>
<evidence type="ECO:0000256" key="10">
    <source>
        <dbReference type="ARBA" id="ARBA00048988"/>
    </source>
</evidence>
<dbReference type="CDD" id="cd18807">
    <property type="entry name" value="SF1_C_UvrD"/>
    <property type="match status" value="1"/>
</dbReference>
<dbReference type="GO" id="GO:0000725">
    <property type="term" value="P:recombinational repair"/>
    <property type="evidence" value="ECO:0007669"/>
    <property type="project" value="TreeGrafter"/>
</dbReference>
<dbReference type="GO" id="GO:0005524">
    <property type="term" value="F:ATP binding"/>
    <property type="evidence" value="ECO:0007669"/>
    <property type="project" value="UniProtKB-UniRule"/>
</dbReference>
<evidence type="ECO:0000256" key="8">
    <source>
        <dbReference type="ARBA" id="ARBA00034617"/>
    </source>
</evidence>
<dbReference type="SUPFAM" id="SSF52540">
    <property type="entry name" value="P-loop containing nucleoside triphosphate hydrolases"/>
    <property type="match status" value="1"/>
</dbReference>
<evidence type="ECO:0000313" key="15">
    <source>
        <dbReference type="Proteomes" id="UP000236311"/>
    </source>
</evidence>
<feature type="domain" description="UvrD-like helicase ATP-binding" evidence="12">
    <location>
        <begin position="12"/>
        <end position="292"/>
    </location>
</feature>
<evidence type="ECO:0000259" key="12">
    <source>
        <dbReference type="PROSITE" id="PS51198"/>
    </source>
</evidence>
<feature type="domain" description="UvrD-like helicase C-terminal" evidence="13">
    <location>
        <begin position="293"/>
        <end position="546"/>
    </location>
</feature>
<dbReference type="Proteomes" id="UP000236311">
    <property type="component" value="Unassembled WGS sequence"/>
</dbReference>
<dbReference type="RefSeq" id="WP_103238150.1">
    <property type="nucleotide sequence ID" value="NZ_JANJZD010000003.1"/>
</dbReference>
<dbReference type="PROSITE" id="PS51198">
    <property type="entry name" value="UVRD_HELICASE_ATP_BIND"/>
    <property type="match status" value="1"/>
</dbReference>
<dbReference type="InterPro" id="IPR000212">
    <property type="entry name" value="DNA_helicase_UvrD/REP"/>
</dbReference>
<dbReference type="PANTHER" id="PTHR11070">
    <property type="entry name" value="UVRD / RECB / PCRA DNA HELICASE FAMILY MEMBER"/>
    <property type="match status" value="1"/>
</dbReference>
<dbReference type="PROSITE" id="PS51217">
    <property type="entry name" value="UVRD_HELICASE_CTER"/>
    <property type="match status" value="1"/>
</dbReference>
<keyword evidence="3 11" id="KW-0378">Hydrolase</keyword>
<comment type="catalytic activity">
    <reaction evidence="8">
        <text>Couples ATP hydrolysis with the unwinding of duplex DNA by translocating in the 3'-5' direction.</text>
        <dbReference type="EC" id="5.6.2.4"/>
    </reaction>
</comment>
<organism evidence="14 15">
    <name type="scientific">Acetatifactor muris</name>
    <dbReference type="NCBI Taxonomy" id="879566"/>
    <lineage>
        <taxon>Bacteria</taxon>
        <taxon>Bacillati</taxon>
        <taxon>Bacillota</taxon>
        <taxon>Clostridia</taxon>
        <taxon>Lachnospirales</taxon>
        <taxon>Lachnospiraceae</taxon>
        <taxon>Acetatifactor</taxon>
    </lineage>
</organism>
<dbReference type="CDD" id="cd17932">
    <property type="entry name" value="DEXQc_UvrD"/>
    <property type="match status" value="1"/>
</dbReference>
<protein>
    <recommendedName>
        <fullName evidence="9">DNA 3'-5' helicase</fullName>
        <ecNumber evidence="9">5.6.2.4</ecNumber>
    </recommendedName>
</protein>
<proteinExistence type="inferred from homology"/>
<dbReference type="InterPro" id="IPR027417">
    <property type="entry name" value="P-loop_NTPase"/>
</dbReference>
<comment type="catalytic activity">
    <reaction evidence="10">
        <text>ATP + H2O = ADP + phosphate + H(+)</text>
        <dbReference type="Rhea" id="RHEA:13065"/>
        <dbReference type="ChEBI" id="CHEBI:15377"/>
        <dbReference type="ChEBI" id="CHEBI:15378"/>
        <dbReference type="ChEBI" id="CHEBI:30616"/>
        <dbReference type="ChEBI" id="CHEBI:43474"/>
        <dbReference type="ChEBI" id="CHEBI:456216"/>
        <dbReference type="EC" id="5.6.2.4"/>
    </reaction>
</comment>
<dbReference type="GO" id="GO:0043138">
    <property type="term" value="F:3'-5' DNA helicase activity"/>
    <property type="evidence" value="ECO:0007669"/>
    <property type="project" value="UniProtKB-EC"/>
</dbReference>
<dbReference type="Gene3D" id="1.10.10.160">
    <property type="match status" value="1"/>
</dbReference>
<dbReference type="Pfam" id="PF00580">
    <property type="entry name" value="UvrD-helicase"/>
    <property type="match status" value="1"/>
</dbReference>
<evidence type="ECO:0000313" key="14">
    <source>
        <dbReference type="EMBL" id="SOY28042.1"/>
    </source>
</evidence>
<sequence>MTYDEFCRNFRIQLNPQQTDAVRSVEGPVLLLAVPGSGKTTVLVTRLGYLIYCAGVVPEKILTLTYTVAATRDMAARFGSYFGGELCSRLEFRTINGVCARIIQYYGRLIGKKPFELVTDDRQTSGILSAIYRQVQGDYATESDLKGIRTLITYIKNSMLTAEETAKLDEESDFRISEIYRAYCGELRSRALMDYDDQMIYACTILKNSQETLRHFQDCYPYLCVDEAQDTSRIQHEIIRLLAGQRDNLFMVGDEDQSIYGFRAAYPEALLSFEENHRGAKVLLMEENYRSNAKIVTAADWFIQKNTLRHEKHMRAAREEGADIRFVTLKGRGAQYTYLAKVAENCDRQTAVLYRDNESVLPLVDQLERKGLSYRIRNAELTFFTHRVVQDIRNIMEFALHPEDRELFLQIYYKLFTYISREEALRICEICETKKGSVLDIAISHGQLPERTQQSCRALRIHFHSLSGERADLAIDRIVREMGYGKYLERAGMSDSKLYILKVLGRSEESPESFLERLTRLQTVIQEKVFDPEAAFILSTIHASKGLEYDTVYLMDAADGIFPEAVPQNLKTADRQDLEDYEEERRLFYVGITRAKERLFVFEWDRKSTFCAQLKEKPLSRDGFVRFCDGLGEGLIVEHRKFGQGVVAETGETTVVILFGGRERRLDLKTLYRNDLLII</sequence>
<keyword evidence="6" id="KW-0238">DNA-binding</keyword>
<evidence type="ECO:0000256" key="2">
    <source>
        <dbReference type="ARBA" id="ARBA00022741"/>
    </source>
</evidence>
<evidence type="ECO:0000256" key="7">
    <source>
        <dbReference type="ARBA" id="ARBA00023235"/>
    </source>
</evidence>
<evidence type="ECO:0000256" key="11">
    <source>
        <dbReference type="PROSITE-ProRule" id="PRU00560"/>
    </source>
</evidence>
<dbReference type="EMBL" id="OFSM01000003">
    <property type="protein sequence ID" value="SOY28042.1"/>
    <property type="molecule type" value="Genomic_DNA"/>
</dbReference>
<evidence type="ECO:0000256" key="3">
    <source>
        <dbReference type="ARBA" id="ARBA00022801"/>
    </source>
</evidence>
<evidence type="ECO:0000256" key="9">
    <source>
        <dbReference type="ARBA" id="ARBA00034808"/>
    </source>
</evidence>
<dbReference type="InterPro" id="IPR014016">
    <property type="entry name" value="UvrD-like_ATP-bd"/>
</dbReference>
<keyword evidence="5 11" id="KW-0067">ATP-binding</keyword>
<dbReference type="Gene3D" id="1.10.486.10">
    <property type="entry name" value="PCRA, domain 4"/>
    <property type="match status" value="1"/>
</dbReference>
<dbReference type="GO" id="GO:0003677">
    <property type="term" value="F:DNA binding"/>
    <property type="evidence" value="ECO:0007669"/>
    <property type="project" value="UniProtKB-KW"/>
</dbReference>
<dbReference type="Pfam" id="PF13361">
    <property type="entry name" value="UvrD_C"/>
    <property type="match status" value="2"/>
</dbReference>
<evidence type="ECO:0000256" key="4">
    <source>
        <dbReference type="ARBA" id="ARBA00022806"/>
    </source>
</evidence>
<reference evidence="14 15" key="1">
    <citation type="submission" date="2018-01" db="EMBL/GenBank/DDBJ databases">
        <authorList>
            <person name="Gaut B.S."/>
            <person name="Morton B.R."/>
            <person name="Clegg M.T."/>
            <person name="Duvall M.R."/>
        </authorList>
    </citation>
    <scope>NUCLEOTIDE SEQUENCE [LARGE SCALE GENOMIC DNA]</scope>
    <source>
        <strain evidence="14">GP69</strain>
    </source>
</reference>
<accession>A0A2K4ZC62</accession>
<dbReference type="AlphaFoldDB" id="A0A2K4ZC62"/>
<evidence type="ECO:0000256" key="5">
    <source>
        <dbReference type="ARBA" id="ARBA00022840"/>
    </source>
</evidence>
<keyword evidence="15" id="KW-1185">Reference proteome</keyword>
<evidence type="ECO:0000256" key="6">
    <source>
        <dbReference type="ARBA" id="ARBA00023125"/>
    </source>
</evidence>
<dbReference type="PANTHER" id="PTHR11070:SF2">
    <property type="entry name" value="ATP-DEPENDENT DNA HELICASE SRS2"/>
    <property type="match status" value="1"/>
</dbReference>
<keyword evidence="7" id="KW-0413">Isomerase</keyword>
<keyword evidence="4 11" id="KW-0347">Helicase</keyword>
<dbReference type="InterPro" id="IPR014017">
    <property type="entry name" value="DNA_helicase_UvrD-like_C"/>
</dbReference>
<dbReference type="Gene3D" id="3.40.50.300">
    <property type="entry name" value="P-loop containing nucleotide triphosphate hydrolases"/>
    <property type="match status" value="2"/>
</dbReference>
<feature type="binding site" evidence="11">
    <location>
        <begin position="33"/>
        <end position="40"/>
    </location>
    <ligand>
        <name>ATP</name>
        <dbReference type="ChEBI" id="CHEBI:30616"/>
    </ligand>
</feature>
<evidence type="ECO:0000259" key="13">
    <source>
        <dbReference type="PROSITE" id="PS51217"/>
    </source>
</evidence>
<keyword evidence="2 11" id="KW-0547">Nucleotide-binding</keyword>
<comment type="similarity">
    <text evidence="1">Belongs to the helicase family. UvrD subfamily.</text>
</comment>
<name>A0A2K4ZC62_9FIRM</name>
<gene>
    <name evidence="14" type="primary">yjcD_1</name>
    <name evidence="14" type="ORF">AMURIS_00747</name>
</gene>
<dbReference type="GO" id="GO:0016887">
    <property type="term" value="F:ATP hydrolysis activity"/>
    <property type="evidence" value="ECO:0007669"/>
    <property type="project" value="RHEA"/>
</dbReference>
<dbReference type="InterPro" id="IPR013986">
    <property type="entry name" value="DExx_box_DNA_helicase_dom_sf"/>
</dbReference>
<dbReference type="EC" id="5.6.2.4" evidence="9"/>
<evidence type="ECO:0000256" key="1">
    <source>
        <dbReference type="ARBA" id="ARBA00009922"/>
    </source>
</evidence>